<reference evidence="7" key="1">
    <citation type="submission" date="2018-05" db="EMBL/GenBank/DDBJ databases">
        <authorList>
            <person name="Lanie J.A."/>
            <person name="Ng W.-L."/>
            <person name="Kazmierczak K.M."/>
            <person name="Andrzejewski T.M."/>
            <person name="Davidsen T.M."/>
            <person name="Wayne K.J."/>
            <person name="Tettelin H."/>
            <person name="Glass J.I."/>
            <person name="Rusch D."/>
            <person name="Podicherti R."/>
            <person name="Tsui H.-C.T."/>
            <person name="Winkler M.E."/>
        </authorList>
    </citation>
    <scope>NUCLEOTIDE SEQUENCE</scope>
</reference>
<dbReference type="PROSITE" id="PS01236">
    <property type="entry name" value="PDXT_SNO_1"/>
    <property type="match status" value="1"/>
</dbReference>
<dbReference type="InterPro" id="IPR021196">
    <property type="entry name" value="PdxT/SNO_CS"/>
</dbReference>
<dbReference type="Pfam" id="PF01174">
    <property type="entry name" value="SNO"/>
    <property type="match status" value="1"/>
</dbReference>
<comment type="catalytic activity">
    <reaction evidence="6">
        <text>L-glutamine + H2O = L-glutamate + NH4(+)</text>
        <dbReference type="Rhea" id="RHEA:15889"/>
        <dbReference type="ChEBI" id="CHEBI:15377"/>
        <dbReference type="ChEBI" id="CHEBI:28938"/>
        <dbReference type="ChEBI" id="CHEBI:29985"/>
        <dbReference type="ChEBI" id="CHEBI:58359"/>
        <dbReference type="EC" id="3.5.1.2"/>
    </reaction>
</comment>
<dbReference type="PROSITE" id="PS51273">
    <property type="entry name" value="GATASE_TYPE_1"/>
    <property type="match status" value="1"/>
</dbReference>
<dbReference type="GO" id="GO:0005829">
    <property type="term" value="C:cytosol"/>
    <property type="evidence" value="ECO:0007669"/>
    <property type="project" value="TreeGrafter"/>
</dbReference>
<dbReference type="GO" id="GO:0042823">
    <property type="term" value="P:pyridoxal phosphate biosynthetic process"/>
    <property type="evidence" value="ECO:0007669"/>
    <property type="project" value="InterPro"/>
</dbReference>
<dbReference type="GO" id="GO:0016829">
    <property type="term" value="F:lyase activity"/>
    <property type="evidence" value="ECO:0007669"/>
    <property type="project" value="UniProtKB-KW"/>
</dbReference>
<accession>A0A381SJ70</accession>
<dbReference type="GO" id="GO:1903600">
    <property type="term" value="C:glutaminase complex"/>
    <property type="evidence" value="ECO:0007669"/>
    <property type="project" value="TreeGrafter"/>
</dbReference>
<organism evidence="7">
    <name type="scientific">marine metagenome</name>
    <dbReference type="NCBI Taxonomy" id="408172"/>
    <lineage>
        <taxon>unclassified sequences</taxon>
        <taxon>metagenomes</taxon>
        <taxon>ecological metagenomes</taxon>
    </lineage>
</organism>
<dbReference type="GO" id="GO:0008614">
    <property type="term" value="P:pyridoxine metabolic process"/>
    <property type="evidence" value="ECO:0007669"/>
    <property type="project" value="TreeGrafter"/>
</dbReference>
<dbReference type="SUPFAM" id="SSF52317">
    <property type="entry name" value="Class I glutamine amidotransferase-like"/>
    <property type="match status" value="1"/>
</dbReference>
<dbReference type="Gene3D" id="3.40.50.880">
    <property type="match status" value="1"/>
</dbReference>
<dbReference type="EMBL" id="UINC01003189">
    <property type="protein sequence ID" value="SVA04110.1"/>
    <property type="molecule type" value="Genomic_DNA"/>
</dbReference>
<proteinExistence type="inferred from homology"/>
<evidence type="ECO:0000256" key="5">
    <source>
        <dbReference type="ARBA" id="ARBA00023239"/>
    </source>
</evidence>
<evidence type="ECO:0000256" key="4">
    <source>
        <dbReference type="ARBA" id="ARBA00022962"/>
    </source>
</evidence>
<evidence type="ECO:0000256" key="6">
    <source>
        <dbReference type="ARBA" id="ARBA00049534"/>
    </source>
</evidence>
<dbReference type="EC" id="3.5.1.2" evidence="2"/>
<dbReference type="InterPro" id="IPR029062">
    <property type="entry name" value="Class_I_gatase-like"/>
</dbReference>
<sequence length="195" mass="21655">MQGDFALHHRVFSRLNIESVPVKVPLDLESVDGLVIPGGESTTLSLLIDSFDLREPLINFGKDHPVMGTCAGLIMMAKEVPDERVNPLGFLNICVDRNAYGRQIESSTEMVKYHFNSNTEIEFATTLIRAPKISEMGDDIQVLGEFKGSPVAVISGHHLGLSFHPELDDIDLFHQILFDPSSNVYTKNLNQIYAT</sequence>
<dbReference type="InterPro" id="IPR002161">
    <property type="entry name" value="PdxT/SNO"/>
</dbReference>
<dbReference type="PANTHER" id="PTHR31559:SF0">
    <property type="entry name" value="PYRIDOXAL 5'-PHOSPHATE SYNTHASE SUBUNIT SNO1-RELATED"/>
    <property type="match status" value="1"/>
</dbReference>
<dbReference type="GO" id="GO:0004359">
    <property type="term" value="F:glutaminase activity"/>
    <property type="evidence" value="ECO:0007669"/>
    <property type="project" value="UniProtKB-EC"/>
</dbReference>
<dbReference type="NCBIfam" id="TIGR03800">
    <property type="entry name" value="PLP_synth_Pdx2"/>
    <property type="match status" value="1"/>
</dbReference>
<protein>
    <recommendedName>
        <fullName evidence="2">glutaminase</fullName>
        <ecNumber evidence="2">3.5.1.2</ecNumber>
    </recommendedName>
</protein>
<evidence type="ECO:0000256" key="1">
    <source>
        <dbReference type="ARBA" id="ARBA00008345"/>
    </source>
</evidence>
<keyword evidence="5" id="KW-0456">Lyase</keyword>
<dbReference type="PIRSF" id="PIRSF005639">
    <property type="entry name" value="Glut_amidoT_SNO"/>
    <property type="match status" value="1"/>
</dbReference>
<gene>
    <name evidence="7" type="ORF">METZ01_LOCUS56964</name>
</gene>
<evidence type="ECO:0000256" key="3">
    <source>
        <dbReference type="ARBA" id="ARBA00022801"/>
    </source>
</evidence>
<keyword evidence="4" id="KW-0315">Glutamine amidotransferase</keyword>
<dbReference type="PROSITE" id="PS51130">
    <property type="entry name" value="PDXT_SNO_2"/>
    <property type="match status" value="1"/>
</dbReference>
<dbReference type="AlphaFoldDB" id="A0A381SJ70"/>
<name>A0A381SJ70_9ZZZZ</name>
<dbReference type="PANTHER" id="PTHR31559">
    <property type="entry name" value="PYRIDOXAL 5'-PHOSPHATE SYNTHASE SUBUNIT SNO"/>
    <property type="match status" value="1"/>
</dbReference>
<evidence type="ECO:0000313" key="7">
    <source>
        <dbReference type="EMBL" id="SVA04110.1"/>
    </source>
</evidence>
<evidence type="ECO:0000256" key="2">
    <source>
        <dbReference type="ARBA" id="ARBA00012918"/>
    </source>
</evidence>
<keyword evidence="3" id="KW-0378">Hydrolase</keyword>
<comment type="similarity">
    <text evidence="1">Belongs to the glutaminase PdxT/SNO family.</text>
</comment>